<evidence type="ECO:0000313" key="2">
    <source>
        <dbReference type="EMBL" id="GBG25057.1"/>
    </source>
</evidence>
<dbReference type="SUPFAM" id="SSF48097">
    <property type="entry name" value="Regulator of G-protein signaling, RGS"/>
    <property type="match status" value="2"/>
</dbReference>
<proteinExistence type="predicted"/>
<gene>
    <name evidence="2" type="ORF">FCC1311_012742</name>
</gene>
<reference evidence="2 3" key="1">
    <citation type="submission" date="2017-12" db="EMBL/GenBank/DDBJ databases">
        <title>Sequencing, de novo assembly and annotation of complete genome of a new Thraustochytrid species, strain FCC1311.</title>
        <authorList>
            <person name="Sedici K."/>
            <person name="Godart F."/>
            <person name="Aiese Cigliano R."/>
            <person name="Sanseverino W."/>
            <person name="Barakat M."/>
            <person name="Ortet P."/>
            <person name="Marechal E."/>
            <person name="Cagnac O."/>
            <person name="Amato A."/>
        </authorList>
    </citation>
    <scope>NUCLEOTIDE SEQUENCE [LARGE SCALE GENOMIC DNA]</scope>
</reference>
<dbReference type="InterPro" id="IPR044926">
    <property type="entry name" value="RGS_subdomain_2"/>
</dbReference>
<dbReference type="InParanoid" id="A0A2R5G210"/>
<dbReference type="Gene3D" id="1.10.167.10">
    <property type="entry name" value="Regulator of G-protein Signalling 4, domain 2"/>
    <property type="match status" value="2"/>
</dbReference>
<keyword evidence="3" id="KW-1185">Reference proteome</keyword>
<dbReference type="Proteomes" id="UP000241890">
    <property type="component" value="Unassembled WGS sequence"/>
</dbReference>
<feature type="domain" description="RGS" evidence="1">
    <location>
        <begin position="393"/>
        <end position="519"/>
    </location>
</feature>
<dbReference type="Pfam" id="PF00615">
    <property type="entry name" value="RGS"/>
    <property type="match status" value="2"/>
</dbReference>
<sequence>MGACLSKGKASSAGNKILPTGVNGSLELTQTDKDFRTMVYRKRRLSDTTLTKIVDDPIVSHTFRQFLAGELGEQKLEFFLATEKYRMLPSETSLSSLQAEAETMVNNFVGEDGNLRTELGIDTVTCDQLLQDLQARQVATTSHSSSFAAKDGKRLRYEVTCTNPDVLRRAFLLAAMKTFQQLKFEYLPAFMTSKAFSDLRGEEGFFADEQDAIEKAGKLLEDMDITYMISNPIGHHYLCQYAEKVSAFDGLGLEVLDLYEQLTTYSHLYDVNARAKRLFRLIRRHADLASKFPAMQRLLDDRDENPQKYDKPSAAVLKELEDEVLMLLRTIEADFRASEVFKSMTKQIATSSLADIDKINTLNVRRSTRKTIADLENFAEQRNLKAIEEANVTLETVLMNSQGLVFFRKFAIQNFMEDSILFWIAVERYKDALTEMGSARNFEFMQSAGNGLARDFLQDDSPMQINVSAELRENTLGAFRNEATCSLAVFDKAQEEVFKLLHHNLWRKFRETPRFKYLIKRFKEREFIRETQGHVGQAALDQRRSSLRLPIFNDDDVQTVDQNKA</sequence>
<dbReference type="CDD" id="cd07440">
    <property type="entry name" value="RGS"/>
    <property type="match status" value="1"/>
</dbReference>
<comment type="caution">
    <text evidence="2">The sequence shown here is derived from an EMBL/GenBank/DDBJ whole genome shotgun (WGS) entry which is preliminary data.</text>
</comment>
<protein>
    <submittedName>
        <fullName evidence="2">Regulator of G-protein signaling 4</fullName>
    </submittedName>
</protein>
<dbReference type="InterPro" id="IPR016137">
    <property type="entry name" value="RGS"/>
</dbReference>
<evidence type="ECO:0000313" key="3">
    <source>
        <dbReference type="Proteomes" id="UP000241890"/>
    </source>
</evidence>
<feature type="domain" description="RGS" evidence="1">
    <location>
        <begin position="49"/>
        <end position="200"/>
    </location>
</feature>
<dbReference type="OrthoDB" id="196547at2759"/>
<dbReference type="PANTHER" id="PTHR10845">
    <property type="entry name" value="REGULATOR OF G PROTEIN SIGNALING"/>
    <property type="match status" value="1"/>
</dbReference>
<dbReference type="PANTHER" id="PTHR10845:SF192">
    <property type="entry name" value="DOUBLE HIT, ISOFORM B"/>
    <property type="match status" value="1"/>
</dbReference>
<dbReference type="PROSITE" id="PS50132">
    <property type="entry name" value="RGS"/>
    <property type="match status" value="2"/>
</dbReference>
<name>A0A2R5G210_9STRA</name>
<dbReference type="AlphaFoldDB" id="A0A2R5G210"/>
<dbReference type="EMBL" id="BEYU01000011">
    <property type="protein sequence ID" value="GBG25057.1"/>
    <property type="molecule type" value="Genomic_DNA"/>
</dbReference>
<dbReference type="SMART" id="SM00315">
    <property type="entry name" value="RGS"/>
    <property type="match status" value="2"/>
</dbReference>
<organism evidence="2 3">
    <name type="scientific">Hondaea fermentalgiana</name>
    <dbReference type="NCBI Taxonomy" id="2315210"/>
    <lineage>
        <taxon>Eukaryota</taxon>
        <taxon>Sar</taxon>
        <taxon>Stramenopiles</taxon>
        <taxon>Bigyra</taxon>
        <taxon>Labyrinthulomycetes</taxon>
        <taxon>Thraustochytrida</taxon>
        <taxon>Thraustochytriidae</taxon>
        <taxon>Hondaea</taxon>
    </lineage>
</organism>
<accession>A0A2R5G210</accession>
<dbReference type="PRINTS" id="PR01301">
    <property type="entry name" value="RGSPROTEIN"/>
</dbReference>
<dbReference type="InterPro" id="IPR036305">
    <property type="entry name" value="RGS_sf"/>
</dbReference>
<evidence type="ECO:0000259" key="1">
    <source>
        <dbReference type="PROSITE" id="PS50132"/>
    </source>
</evidence>